<evidence type="ECO:0000313" key="1">
    <source>
        <dbReference type="EMBL" id="PSR24733.1"/>
    </source>
</evidence>
<dbReference type="EMBL" id="PXYX01000044">
    <property type="protein sequence ID" value="PSR24733.1"/>
    <property type="molecule type" value="Genomic_DNA"/>
</dbReference>
<organism evidence="1 2">
    <name type="scientific">Sulfobacillus thermosulfidooxidans</name>
    <dbReference type="NCBI Taxonomy" id="28034"/>
    <lineage>
        <taxon>Bacteria</taxon>
        <taxon>Bacillati</taxon>
        <taxon>Bacillota</taxon>
        <taxon>Clostridia</taxon>
        <taxon>Eubacteriales</taxon>
        <taxon>Clostridiales Family XVII. Incertae Sedis</taxon>
        <taxon>Sulfobacillus</taxon>
    </lineage>
</organism>
<comment type="caution">
    <text evidence="1">The sequence shown here is derived from an EMBL/GenBank/DDBJ whole genome shotgun (WGS) entry which is preliminary data.</text>
</comment>
<dbReference type="AlphaFoldDB" id="A0A2T2WR86"/>
<sequence>MESARRTYTPGDRRRQVRAWLAHVGSLRLAHAGPVHFVPDTAMGLIQALQSAQTALGLQVWAMPVHRSGDVIATLTQSLDAEITQQTTTLLRTIQAARQGNAVLSTSRQAQLVGQLHDLSARVHHYADLFGTQLDQLTQQLDLAKQAVRSALTP</sequence>
<dbReference type="Proteomes" id="UP000242705">
    <property type="component" value="Unassembled WGS sequence"/>
</dbReference>
<protein>
    <submittedName>
        <fullName evidence="1">Uncharacterized protein</fullName>
    </submittedName>
</protein>
<accession>A0A2T2WR86</accession>
<evidence type="ECO:0000313" key="2">
    <source>
        <dbReference type="Proteomes" id="UP000242705"/>
    </source>
</evidence>
<name>A0A2T2WR86_SULTH</name>
<gene>
    <name evidence="1" type="ORF">C7B47_14070</name>
</gene>
<proteinExistence type="predicted"/>
<reference evidence="1 2" key="1">
    <citation type="journal article" date="2014" name="BMC Genomics">
        <title>Comparison of environmental and isolate Sulfobacillus genomes reveals diverse carbon, sulfur, nitrogen, and hydrogen metabolisms.</title>
        <authorList>
            <person name="Justice N.B."/>
            <person name="Norman A."/>
            <person name="Brown C.T."/>
            <person name="Singh A."/>
            <person name="Thomas B.C."/>
            <person name="Banfield J.F."/>
        </authorList>
    </citation>
    <scope>NUCLEOTIDE SEQUENCE [LARGE SCALE GENOMIC DNA]</scope>
    <source>
        <strain evidence="1">AMDSBA5</strain>
    </source>
</reference>